<evidence type="ECO:0000256" key="8">
    <source>
        <dbReference type="SAM" id="SignalP"/>
    </source>
</evidence>
<keyword evidence="4 7" id="KW-0812">Transmembrane</keyword>
<dbReference type="SUPFAM" id="SSF49464">
    <property type="entry name" value="Carboxypeptidase regulatory domain-like"/>
    <property type="match status" value="1"/>
</dbReference>
<dbReference type="Gene3D" id="2.60.40.1120">
    <property type="entry name" value="Carboxypeptidase-like, regulatory domain"/>
    <property type="match status" value="1"/>
</dbReference>
<dbReference type="NCBIfam" id="TIGR04057">
    <property type="entry name" value="SusC_RagA_signa"/>
    <property type="match status" value="1"/>
</dbReference>
<dbReference type="Pfam" id="PF13715">
    <property type="entry name" value="CarbopepD_reg_2"/>
    <property type="match status" value="1"/>
</dbReference>
<evidence type="ECO:0000256" key="5">
    <source>
        <dbReference type="ARBA" id="ARBA00023136"/>
    </source>
</evidence>
<keyword evidence="3 7" id="KW-1134">Transmembrane beta strand</keyword>
<proteinExistence type="inferred from homology"/>
<reference evidence="10 11" key="1">
    <citation type="submission" date="2020-08" db="EMBL/GenBank/DDBJ databases">
        <title>Sphingobacterium sp. DN00404 isolated from aquaculture water.</title>
        <authorList>
            <person name="Zhang M."/>
        </authorList>
    </citation>
    <scope>NUCLEOTIDE SEQUENCE [LARGE SCALE GENOMIC DNA]</scope>
    <source>
        <strain evidence="10 11">KCTC 32294</strain>
    </source>
</reference>
<accession>A0ABR7Y812</accession>
<dbReference type="SUPFAM" id="SSF56935">
    <property type="entry name" value="Porins"/>
    <property type="match status" value="1"/>
</dbReference>
<dbReference type="InterPro" id="IPR012910">
    <property type="entry name" value="Plug_dom"/>
</dbReference>
<dbReference type="InterPro" id="IPR023997">
    <property type="entry name" value="TonB-dep_OMP_SusC/RagA_CS"/>
</dbReference>
<dbReference type="RefSeq" id="WP_190310598.1">
    <property type="nucleotide sequence ID" value="NZ_JACNYK010000006.1"/>
</dbReference>
<evidence type="ECO:0000313" key="11">
    <source>
        <dbReference type="Proteomes" id="UP000606494"/>
    </source>
</evidence>
<comment type="subcellular location">
    <subcellularLocation>
        <location evidence="1 7">Cell outer membrane</location>
        <topology evidence="1 7">Multi-pass membrane protein</topology>
    </subcellularLocation>
</comment>
<dbReference type="PROSITE" id="PS52016">
    <property type="entry name" value="TONB_DEPENDENT_REC_3"/>
    <property type="match status" value="1"/>
</dbReference>
<dbReference type="InterPro" id="IPR039426">
    <property type="entry name" value="TonB-dep_rcpt-like"/>
</dbReference>
<feature type="domain" description="TonB-dependent receptor plug" evidence="9">
    <location>
        <begin position="120"/>
        <end position="229"/>
    </location>
</feature>
<evidence type="ECO:0000259" key="9">
    <source>
        <dbReference type="Pfam" id="PF07715"/>
    </source>
</evidence>
<dbReference type="EMBL" id="JACNYK010000006">
    <property type="protein sequence ID" value="MBD1427448.1"/>
    <property type="molecule type" value="Genomic_DNA"/>
</dbReference>
<keyword evidence="2 7" id="KW-0813">Transport</keyword>
<dbReference type="Gene3D" id="2.40.170.20">
    <property type="entry name" value="TonB-dependent receptor, beta-barrel domain"/>
    <property type="match status" value="1"/>
</dbReference>
<keyword evidence="6 7" id="KW-0998">Cell outer membrane</keyword>
<dbReference type="Proteomes" id="UP000606494">
    <property type="component" value="Unassembled WGS sequence"/>
</dbReference>
<feature type="chain" id="PRO_5045950846" evidence="8">
    <location>
        <begin position="23"/>
        <end position="1079"/>
    </location>
</feature>
<feature type="signal peptide" evidence="8">
    <location>
        <begin position="1"/>
        <end position="22"/>
    </location>
</feature>
<dbReference type="Pfam" id="PF07715">
    <property type="entry name" value="Plug"/>
    <property type="match status" value="1"/>
</dbReference>
<gene>
    <name evidence="10" type="ORF">H8B17_17865</name>
</gene>
<protein>
    <submittedName>
        <fullName evidence="10">TonB-dependent receptor</fullName>
    </submittedName>
</protein>
<comment type="caution">
    <text evidence="10">The sequence shown here is derived from an EMBL/GenBank/DDBJ whole genome shotgun (WGS) entry which is preliminary data.</text>
</comment>
<keyword evidence="5 7" id="KW-0472">Membrane</keyword>
<evidence type="ECO:0000256" key="3">
    <source>
        <dbReference type="ARBA" id="ARBA00022452"/>
    </source>
</evidence>
<dbReference type="InterPro" id="IPR036942">
    <property type="entry name" value="Beta-barrel_TonB_sf"/>
</dbReference>
<evidence type="ECO:0000256" key="1">
    <source>
        <dbReference type="ARBA" id="ARBA00004571"/>
    </source>
</evidence>
<comment type="similarity">
    <text evidence="7">Belongs to the TonB-dependent receptor family.</text>
</comment>
<sequence>MKTNVLSTLFLVFFLLSSVAFGQQTNFRITGKVVSKNDGLALPGVSVRLKNLSISSTTDSNGEYTIDVPSDGGALVFSYVGFHTYEVAISQESRVDVSLEPESESLDEVVVIGYGVQSRETVATSVTRIGEEEFDKAPGQNPMLQLQGKVAGLSLQVSDGQPGSSPQIFIRGGSSTSPESDVPLFIVDGLVSQGTRSISDLNPDDIESITVLKDAASTAIYGARAANGIIIVTTKTGKIGKPAINVRYTHGIEEQLSRLPLLNARDYVYLTRKNTMDFNKSNPDFYLTGGRYGMSTGNPRNSKNTLEFLDVYLQNYGQDYVADLLGNQGWETMTDPATGKKLIFQNNDFQDATFQVGGKQEVDFDISGGTEKARYYFGLGYLNQDGIVRGTNYKNYSALFNGDFKLSDQWSVNTKFTYQLRDANTPNNYEWVLSRSVLMPPTYRLYYEDGLPAPGEGVSSFRNRLHEIYYKTKYNDAEVYRTSFQVGANWDIIPGLSFKPSIYYFSAEGVENYFEAYNETVTNRPASARHNLDRHLQADGLLSYDKQFAGLHNFSAILGGSYYHDYSYRMSGSGREALTDHIPTLNATSELTQRVTTSKGYEAMLSYYGRVNYDYDRKYILSASMRMDGSSRFAKDKLWGYFPGMSAAWNVHREEFFQSLSNTGVSRLKLRSSWGRTGNNNINPLDSRGRYQTGYSYMGNVGILNTILMNNTLVWERTTSFDAGLDVGLFGDRVSILVDYYNKVTDHRLFDKPLSSQLGFGSIKSNYGSIRNRGFEVELQATPIRNENFTWDLSTTFSFNRASVIKLPENEEDKNRINGNFVYDPVLGDYKKVGGLAEGERVGGRWAYHYLGVYQTDAEAANAPLDRNASGRTKTAGDAIFEDLDGDGVLDNNDMVFMGYIRPDKMGGMVNNFSYKGLSLRFVLDWSIGHVIDNGFKGNVMGSSRNNNNAFKEAMTESWQTEGHDAKYPKYTVQSDYDYNFRNHMRWDNGLGNTSGGSNNSRYYGKGDYLAFREVSLSYRMKNEFLKKARVQGLEVFGGVYNLGYITKYDGMMPEIFDGADYGTYPRPRQINFGMRATF</sequence>
<evidence type="ECO:0000313" key="10">
    <source>
        <dbReference type="EMBL" id="MBD1427448.1"/>
    </source>
</evidence>
<evidence type="ECO:0000256" key="2">
    <source>
        <dbReference type="ARBA" id="ARBA00022448"/>
    </source>
</evidence>
<keyword evidence="10" id="KW-0675">Receptor</keyword>
<name>A0ABR7Y812_9SPHI</name>
<dbReference type="InterPro" id="IPR008969">
    <property type="entry name" value="CarboxyPept-like_regulatory"/>
</dbReference>
<dbReference type="PROSITE" id="PS00018">
    <property type="entry name" value="EF_HAND_1"/>
    <property type="match status" value="1"/>
</dbReference>
<evidence type="ECO:0000256" key="6">
    <source>
        <dbReference type="ARBA" id="ARBA00023237"/>
    </source>
</evidence>
<dbReference type="NCBIfam" id="TIGR04056">
    <property type="entry name" value="OMP_RagA_SusC"/>
    <property type="match status" value="1"/>
</dbReference>
<dbReference type="InterPro" id="IPR018247">
    <property type="entry name" value="EF_Hand_1_Ca_BS"/>
</dbReference>
<keyword evidence="8" id="KW-0732">Signal</keyword>
<evidence type="ECO:0000256" key="7">
    <source>
        <dbReference type="PROSITE-ProRule" id="PRU01360"/>
    </source>
</evidence>
<dbReference type="InterPro" id="IPR023996">
    <property type="entry name" value="TonB-dep_OMP_SusC/RagA"/>
</dbReference>
<dbReference type="Gene3D" id="2.170.130.10">
    <property type="entry name" value="TonB-dependent receptor, plug domain"/>
    <property type="match status" value="1"/>
</dbReference>
<evidence type="ECO:0000256" key="4">
    <source>
        <dbReference type="ARBA" id="ARBA00022692"/>
    </source>
</evidence>
<organism evidence="10 11">
    <name type="scientific">Sphingobacterium arenae</name>
    <dbReference type="NCBI Taxonomy" id="1280598"/>
    <lineage>
        <taxon>Bacteria</taxon>
        <taxon>Pseudomonadati</taxon>
        <taxon>Bacteroidota</taxon>
        <taxon>Sphingobacteriia</taxon>
        <taxon>Sphingobacteriales</taxon>
        <taxon>Sphingobacteriaceae</taxon>
        <taxon>Sphingobacterium</taxon>
    </lineage>
</organism>
<keyword evidence="11" id="KW-1185">Reference proteome</keyword>
<dbReference type="InterPro" id="IPR037066">
    <property type="entry name" value="Plug_dom_sf"/>
</dbReference>